<dbReference type="PANTHER" id="PTHR44542:SF14">
    <property type="entry name" value="PROTEIN HIGH ARSENIC CONTENT 1, MITOCHONDRIAL-RELATED"/>
    <property type="match status" value="1"/>
</dbReference>
<dbReference type="PROSITE" id="PS50206">
    <property type="entry name" value="RHODANESE_3"/>
    <property type="match status" value="1"/>
</dbReference>
<dbReference type="RefSeq" id="WP_354618488.1">
    <property type="nucleotide sequence ID" value="NZ_JBEWYP010000004.1"/>
</dbReference>
<accession>A0ABV2TWL8</accession>
<protein>
    <submittedName>
        <fullName evidence="3">Rhodanese-like domain-containing protein</fullName>
    </submittedName>
</protein>
<evidence type="ECO:0000256" key="1">
    <source>
        <dbReference type="SAM" id="SignalP"/>
    </source>
</evidence>
<organism evidence="3 4">
    <name type="scientific">Sediminicola luteus</name>
    <dbReference type="NCBI Taxonomy" id="319238"/>
    <lineage>
        <taxon>Bacteria</taxon>
        <taxon>Pseudomonadati</taxon>
        <taxon>Bacteroidota</taxon>
        <taxon>Flavobacteriia</taxon>
        <taxon>Flavobacteriales</taxon>
        <taxon>Flavobacteriaceae</taxon>
        <taxon>Sediminicola</taxon>
    </lineage>
</organism>
<dbReference type="NCBIfam" id="NF045521">
    <property type="entry name" value="rhoda_near_glyco"/>
    <property type="match status" value="1"/>
</dbReference>
<sequence>MKRKYFICLLILSFIKVHSQNTIDEALQKYNTHEVPYLKVGEAIDNKDYLFLDARRKEEYDVSHIENANFVGTSKLNSEEMSNFAPDKNSPIIVYCSIGVRSEKTAKQLLEAGYTNVYNLYGGIFEWINQGHPIVDNLGNKTDKVHAFSKYWGKFLTKGKKVY</sequence>
<dbReference type="InterPro" id="IPR044684">
    <property type="entry name" value="STR17/STR18/HARC1-like"/>
</dbReference>
<evidence type="ECO:0000259" key="2">
    <source>
        <dbReference type="PROSITE" id="PS50206"/>
    </source>
</evidence>
<dbReference type="PANTHER" id="PTHR44542">
    <property type="entry name" value="THIOSULFATE SULFURTRANSFERASE 18"/>
    <property type="match status" value="1"/>
</dbReference>
<feature type="chain" id="PRO_5045965006" evidence="1">
    <location>
        <begin position="20"/>
        <end position="163"/>
    </location>
</feature>
<dbReference type="EMBL" id="JBEWYP010000004">
    <property type="protein sequence ID" value="MET7029681.1"/>
    <property type="molecule type" value="Genomic_DNA"/>
</dbReference>
<dbReference type="InterPro" id="IPR001763">
    <property type="entry name" value="Rhodanese-like_dom"/>
</dbReference>
<dbReference type="InterPro" id="IPR036873">
    <property type="entry name" value="Rhodanese-like_dom_sf"/>
</dbReference>
<feature type="signal peptide" evidence="1">
    <location>
        <begin position="1"/>
        <end position="19"/>
    </location>
</feature>
<dbReference type="SUPFAM" id="SSF52821">
    <property type="entry name" value="Rhodanese/Cell cycle control phosphatase"/>
    <property type="match status" value="1"/>
</dbReference>
<dbReference type="CDD" id="cd00158">
    <property type="entry name" value="RHOD"/>
    <property type="match status" value="1"/>
</dbReference>
<evidence type="ECO:0000313" key="3">
    <source>
        <dbReference type="EMBL" id="MET7029681.1"/>
    </source>
</evidence>
<keyword evidence="4" id="KW-1185">Reference proteome</keyword>
<keyword evidence="1" id="KW-0732">Signal</keyword>
<gene>
    <name evidence="3" type="ORF">ABXZ32_09750</name>
</gene>
<evidence type="ECO:0000313" key="4">
    <source>
        <dbReference type="Proteomes" id="UP001549773"/>
    </source>
</evidence>
<dbReference type="Gene3D" id="3.40.250.10">
    <property type="entry name" value="Rhodanese-like domain"/>
    <property type="match status" value="1"/>
</dbReference>
<dbReference type="Proteomes" id="UP001549773">
    <property type="component" value="Unassembled WGS sequence"/>
</dbReference>
<name>A0ABV2TWL8_9FLAO</name>
<feature type="domain" description="Rhodanese" evidence="2">
    <location>
        <begin position="45"/>
        <end position="136"/>
    </location>
</feature>
<dbReference type="Pfam" id="PF00581">
    <property type="entry name" value="Rhodanese"/>
    <property type="match status" value="1"/>
</dbReference>
<reference evidence="3 4" key="1">
    <citation type="submission" date="2024-07" db="EMBL/GenBank/DDBJ databases">
        <title>The genome sequence of type strain Sediminicola luteus GDMCC 1.2596T.</title>
        <authorList>
            <person name="Liu Y."/>
        </authorList>
    </citation>
    <scope>NUCLEOTIDE SEQUENCE [LARGE SCALE GENOMIC DNA]</scope>
    <source>
        <strain evidence="3 4">GDMCC 1.2596</strain>
    </source>
</reference>
<comment type="caution">
    <text evidence="3">The sequence shown here is derived from an EMBL/GenBank/DDBJ whole genome shotgun (WGS) entry which is preliminary data.</text>
</comment>
<proteinExistence type="predicted"/>
<dbReference type="SMART" id="SM00450">
    <property type="entry name" value="RHOD"/>
    <property type="match status" value="1"/>
</dbReference>